<dbReference type="EMBL" id="PCDP01000038">
    <property type="protein sequence ID" value="PZM12144.1"/>
    <property type="molecule type" value="Genomic_DNA"/>
</dbReference>
<sequence length="236" mass="26461">MSGIDQLLQLAIEDNIAWCSAVCAAHGSNEIVSSGAWTNLSSSPQFYPNIITRVPNSQTEVCGLIERVRARNPLKGWGIKDSFCDLTLTHLGFEPILKGHWFGGTLAQGAAFPENHWKKVASRDELLLWEVAWGGDQEKRIFTDALLSDQRIEFWYMRPGDTIEAGFISFRSRQSVGLSNWFSLNEQFSVRTAAMEVLGRRHPGLPVVFWSSENDLEHEKATALQLAPLQVWVSKS</sequence>
<organism evidence="1 2">
    <name type="scientific">Rhizobium tubonense</name>
    <dbReference type="NCBI Taxonomy" id="484088"/>
    <lineage>
        <taxon>Bacteria</taxon>
        <taxon>Pseudomonadati</taxon>
        <taxon>Pseudomonadota</taxon>
        <taxon>Alphaproteobacteria</taxon>
        <taxon>Hyphomicrobiales</taxon>
        <taxon>Rhizobiaceae</taxon>
        <taxon>Rhizobium/Agrobacterium group</taxon>
        <taxon>Rhizobium</taxon>
    </lineage>
</organism>
<name>A0A2W4D3U8_9HYPH</name>
<reference evidence="1 2" key="1">
    <citation type="journal article" date="2018" name="Sci. Rep.">
        <title>Rhizobium tumorigenes sp. nov., a novel plant tumorigenic bacterium isolated from cane gall tumors on thornless blackberry.</title>
        <authorList>
            <person name="Kuzmanovi N."/>
            <person name="Smalla K."/>
            <person name="Gronow S."/>
            <person name="PuBawska J."/>
        </authorList>
    </citation>
    <scope>NUCLEOTIDE SEQUENCE [LARGE SCALE GENOMIC DNA]</scope>
    <source>
        <strain evidence="1 2">CCBAU 85046</strain>
    </source>
</reference>
<gene>
    <name evidence="1" type="ORF">CPY51_18800</name>
</gene>
<evidence type="ECO:0000313" key="1">
    <source>
        <dbReference type="EMBL" id="PZM12144.1"/>
    </source>
</evidence>
<keyword evidence="2" id="KW-1185">Reference proteome</keyword>
<dbReference type="RefSeq" id="WP_111161760.1">
    <property type="nucleotide sequence ID" value="NZ_PCDP01000038.1"/>
</dbReference>
<proteinExistence type="predicted"/>
<dbReference type="OrthoDB" id="153065at2"/>
<dbReference type="Proteomes" id="UP000248925">
    <property type="component" value="Unassembled WGS sequence"/>
</dbReference>
<accession>A0A2W4D3U8</accession>
<dbReference type="AlphaFoldDB" id="A0A2W4D3U8"/>
<comment type="caution">
    <text evidence="1">The sequence shown here is derived from an EMBL/GenBank/DDBJ whole genome shotgun (WGS) entry which is preliminary data.</text>
</comment>
<evidence type="ECO:0000313" key="2">
    <source>
        <dbReference type="Proteomes" id="UP000248925"/>
    </source>
</evidence>
<protein>
    <submittedName>
        <fullName evidence="1">Uncharacterized protein</fullName>
    </submittedName>
</protein>